<evidence type="ECO:0000256" key="2">
    <source>
        <dbReference type="SAM" id="Phobius"/>
    </source>
</evidence>
<reference evidence="3 4" key="1">
    <citation type="submission" date="2018-11" db="EMBL/GenBank/DDBJ databases">
        <authorList>
            <consortium name="Pathogen Informatics"/>
        </authorList>
    </citation>
    <scope>NUCLEOTIDE SEQUENCE [LARGE SCALE GENOMIC DNA]</scope>
</reference>
<evidence type="ECO:0000256" key="1">
    <source>
        <dbReference type="ARBA" id="ARBA00009941"/>
    </source>
</evidence>
<dbReference type="AlphaFoldDB" id="A0A3P7JC77"/>
<keyword evidence="2" id="KW-0812">Transmembrane</keyword>
<name>A0A3P7JC77_STRVU</name>
<dbReference type="GO" id="GO:0005773">
    <property type="term" value="C:vacuole"/>
    <property type="evidence" value="ECO:0007669"/>
    <property type="project" value="GOC"/>
</dbReference>
<dbReference type="EMBL" id="UYYB01110864">
    <property type="protein sequence ID" value="VDM80956.1"/>
    <property type="molecule type" value="Genomic_DNA"/>
</dbReference>
<proteinExistence type="inferred from homology"/>
<dbReference type="PRINTS" id="PR00776">
    <property type="entry name" value="HEMOGLOBNASE"/>
</dbReference>
<comment type="similarity">
    <text evidence="1">Belongs to the peptidase C13 family.</text>
</comment>
<evidence type="ECO:0008006" key="5">
    <source>
        <dbReference type="Google" id="ProtNLM"/>
    </source>
</evidence>
<evidence type="ECO:0000313" key="3">
    <source>
        <dbReference type="EMBL" id="VDM80956.1"/>
    </source>
</evidence>
<dbReference type="Gene3D" id="3.40.50.1460">
    <property type="match status" value="1"/>
</dbReference>
<gene>
    <name evidence="3" type="ORF">SVUK_LOCUS15954</name>
</gene>
<dbReference type="OrthoDB" id="5852871at2759"/>
<dbReference type="PANTHER" id="PTHR12000">
    <property type="entry name" value="HEMOGLOBINASE FAMILY MEMBER"/>
    <property type="match status" value="1"/>
</dbReference>
<sequence>MVGSLIQRVFPFELVPVAMMKLLLWLAALIAVSAELHSKRRYRRPAPDGETHALIVAGSDGWYNYRHQADACHAYHTLRNHGVPEENIVVMMYDDIAHNKQ</sequence>
<keyword evidence="2" id="KW-1133">Transmembrane helix</keyword>
<dbReference type="InterPro" id="IPR001096">
    <property type="entry name" value="Peptidase_C13"/>
</dbReference>
<dbReference type="GO" id="GO:0006624">
    <property type="term" value="P:vacuolar protein processing"/>
    <property type="evidence" value="ECO:0007669"/>
    <property type="project" value="TreeGrafter"/>
</dbReference>
<keyword evidence="2" id="KW-0472">Membrane</keyword>
<dbReference type="Pfam" id="PF01650">
    <property type="entry name" value="Peptidase_C13"/>
    <property type="match status" value="1"/>
</dbReference>
<dbReference type="PANTHER" id="PTHR12000:SF42">
    <property type="entry name" value="LEGUMAIN"/>
    <property type="match status" value="1"/>
</dbReference>
<keyword evidence="4" id="KW-1185">Reference proteome</keyword>
<dbReference type="GO" id="GO:0051603">
    <property type="term" value="P:proteolysis involved in protein catabolic process"/>
    <property type="evidence" value="ECO:0007669"/>
    <property type="project" value="TreeGrafter"/>
</dbReference>
<organism evidence="3 4">
    <name type="scientific">Strongylus vulgaris</name>
    <name type="common">Blood worm</name>
    <dbReference type="NCBI Taxonomy" id="40348"/>
    <lineage>
        <taxon>Eukaryota</taxon>
        <taxon>Metazoa</taxon>
        <taxon>Ecdysozoa</taxon>
        <taxon>Nematoda</taxon>
        <taxon>Chromadorea</taxon>
        <taxon>Rhabditida</taxon>
        <taxon>Rhabditina</taxon>
        <taxon>Rhabditomorpha</taxon>
        <taxon>Strongyloidea</taxon>
        <taxon>Strongylidae</taxon>
        <taxon>Strongylus</taxon>
    </lineage>
</organism>
<feature type="transmembrane region" description="Helical" evidence="2">
    <location>
        <begin position="14"/>
        <end position="34"/>
    </location>
</feature>
<dbReference type="GO" id="GO:0004197">
    <property type="term" value="F:cysteine-type endopeptidase activity"/>
    <property type="evidence" value="ECO:0007669"/>
    <property type="project" value="TreeGrafter"/>
</dbReference>
<protein>
    <recommendedName>
        <fullName evidence="5">Peptidase C13 family protein</fullName>
    </recommendedName>
</protein>
<evidence type="ECO:0000313" key="4">
    <source>
        <dbReference type="Proteomes" id="UP000270094"/>
    </source>
</evidence>
<dbReference type="Proteomes" id="UP000270094">
    <property type="component" value="Unassembled WGS sequence"/>
</dbReference>
<accession>A0A3P7JC77</accession>